<dbReference type="AlphaFoldDB" id="A0A1I4D0F9"/>
<evidence type="ECO:0000313" key="2">
    <source>
        <dbReference type="Proteomes" id="UP000199152"/>
    </source>
</evidence>
<gene>
    <name evidence="1" type="ORF">SAMN04488085_10458</name>
</gene>
<organism evidence="1 2">
    <name type="scientific">Geodermatophilus ruber</name>
    <dbReference type="NCBI Taxonomy" id="504800"/>
    <lineage>
        <taxon>Bacteria</taxon>
        <taxon>Bacillati</taxon>
        <taxon>Actinomycetota</taxon>
        <taxon>Actinomycetes</taxon>
        <taxon>Geodermatophilales</taxon>
        <taxon>Geodermatophilaceae</taxon>
        <taxon>Geodermatophilus</taxon>
    </lineage>
</organism>
<accession>A0A1I4D0F9</accession>
<dbReference type="RefSeq" id="WP_091322887.1">
    <property type="nucleotide sequence ID" value="NZ_FOSW01000004.1"/>
</dbReference>
<keyword evidence="2" id="KW-1185">Reference proteome</keyword>
<sequence length="261" mass="28317">MTPSREAQIRDTFDQLDRWQQQMQVVFVPEPGSELAGDDADWPWLPVTQSALTGMGAARDHLQAVRVHIEAGELFPFAHQTLTRTAILAAAQAVWVLAPDERGERCKRARTFAAESYAKHLAFLRDLRALTPDTRHGTETVLQHTQRRLAELTALRAADGQATAVLGATDVIYHAVLATWGSRELAVEARSEWRRGSGAAHGLPWSLLGRQGTAQAAAADAAGMAEFSAGGSVGGLANSYLCAYGLLVHAFRLLDRRGARD</sequence>
<protein>
    <submittedName>
        <fullName evidence="1">Uncharacterized protein</fullName>
    </submittedName>
</protein>
<dbReference type="EMBL" id="FOSW01000004">
    <property type="protein sequence ID" value="SFK85676.1"/>
    <property type="molecule type" value="Genomic_DNA"/>
</dbReference>
<dbReference type="InParanoid" id="A0A1I4D0F9"/>
<dbReference type="Proteomes" id="UP000199152">
    <property type="component" value="Unassembled WGS sequence"/>
</dbReference>
<reference evidence="2" key="1">
    <citation type="submission" date="2016-10" db="EMBL/GenBank/DDBJ databases">
        <authorList>
            <person name="Varghese N."/>
            <person name="Submissions S."/>
        </authorList>
    </citation>
    <scope>NUCLEOTIDE SEQUENCE [LARGE SCALE GENOMIC DNA]</scope>
    <source>
        <strain evidence="2">DSM 45317</strain>
    </source>
</reference>
<dbReference type="OrthoDB" id="4045431at2"/>
<evidence type="ECO:0000313" key="1">
    <source>
        <dbReference type="EMBL" id="SFK85676.1"/>
    </source>
</evidence>
<proteinExistence type="predicted"/>
<name>A0A1I4D0F9_9ACTN</name>